<evidence type="ECO:0000313" key="1">
    <source>
        <dbReference type="EMBL" id="CAG8565003.1"/>
    </source>
</evidence>
<proteinExistence type="predicted"/>
<evidence type="ECO:0000313" key="2">
    <source>
        <dbReference type="Proteomes" id="UP000789508"/>
    </source>
</evidence>
<keyword evidence="2" id="KW-1185">Reference proteome</keyword>
<dbReference type="OrthoDB" id="2354161at2759"/>
<protein>
    <submittedName>
        <fullName evidence="1">7626_t:CDS:1</fullName>
    </submittedName>
</protein>
<comment type="caution">
    <text evidence="1">The sequence shown here is derived from an EMBL/GenBank/DDBJ whole genome shotgun (WGS) entry which is preliminary data.</text>
</comment>
<dbReference type="Proteomes" id="UP000789508">
    <property type="component" value="Unassembled WGS sequence"/>
</dbReference>
<accession>A0A9N9BI82</accession>
<sequence>DIRFYRGGIESKEDPRKYRKFLTDRERLVGGELSRRGILKSGLSTEWLDNLMEEWEGIHAQFVQIFSQT</sequence>
<name>A0A9N9BI82_9GLOM</name>
<feature type="non-terminal residue" evidence="1">
    <location>
        <position position="1"/>
    </location>
</feature>
<dbReference type="EMBL" id="CAJVPS010002305">
    <property type="protein sequence ID" value="CAG8565003.1"/>
    <property type="molecule type" value="Genomic_DNA"/>
</dbReference>
<reference evidence="1" key="1">
    <citation type="submission" date="2021-06" db="EMBL/GenBank/DDBJ databases">
        <authorList>
            <person name="Kallberg Y."/>
            <person name="Tangrot J."/>
            <person name="Rosling A."/>
        </authorList>
    </citation>
    <scope>NUCLEOTIDE SEQUENCE</scope>
    <source>
        <strain evidence="1">FL130A</strain>
    </source>
</reference>
<gene>
    <name evidence="1" type="ORF">ALEPTO_LOCUS6536</name>
</gene>
<dbReference type="AlphaFoldDB" id="A0A9N9BI82"/>
<organism evidence="1 2">
    <name type="scientific">Ambispora leptoticha</name>
    <dbReference type="NCBI Taxonomy" id="144679"/>
    <lineage>
        <taxon>Eukaryota</taxon>
        <taxon>Fungi</taxon>
        <taxon>Fungi incertae sedis</taxon>
        <taxon>Mucoromycota</taxon>
        <taxon>Glomeromycotina</taxon>
        <taxon>Glomeromycetes</taxon>
        <taxon>Archaeosporales</taxon>
        <taxon>Ambisporaceae</taxon>
        <taxon>Ambispora</taxon>
    </lineage>
</organism>